<dbReference type="GeneID" id="26137125"/>
<sequence>MDENRVLLNYYLFTVPHITVLAGAVLGLLLLLKVDIKKALGIFAVFYGSMLTILAFMVRGHFSRLVLYKLSLIIFFGFTLLGIVLLLT</sequence>
<proteinExistence type="predicted"/>
<name>A0A0S1XDE0_THEBA</name>
<feature type="transmembrane region" description="Helical" evidence="1">
    <location>
        <begin position="12"/>
        <end position="32"/>
    </location>
</feature>
<accession>A0A0S1XDE0</accession>
<feature type="transmembrane region" description="Helical" evidence="1">
    <location>
        <begin position="65"/>
        <end position="87"/>
    </location>
</feature>
<evidence type="ECO:0000313" key="2">
    <source>
        <dbReference type="EMBL" id="ALM75796.1"/>
    </source>
</evidence>
<reference evidence="2 3" key="1">
    <citation type="journal article" date="2016" name="Genome Announc.">
        <title>Complete genome sequence of the hyperthermophilic and piezophilic archaeon Thermococcus barophilus Ch5, capable of growth at the expense of hydrogenogenesis from carbon monoxide and formate.</title>
        <authorList>
            <person name="Oger P."/>
            <person name="Sokolova T.G."/>
            <person name="Kozhevnikova D.A."/>
            <person name="Taranov E.A."/>
            <person name="Vannier P."/>
            <person name="Lee H.S."/>
            <person name="Kwon K.K."/>
            <person name="Kang S.G."/>
            <person name="Lee J.H."/>
            <person name="Bonch-Osmolovskaya E.A."/>
            <person name="Lebedinsky A.V."/>
        </authorList>
    </citation>
    <scope>NUCLEOTIDE SEQUENCE [LARGE SCALE GENOMIC DNA]</scope>
    <source>
        <strain evidence="3">Ch5</strain>
    </source>
</reference>
<keyword evidence="1" id="KW-0812">Transmembrane</keyword>
<dbReference type="STRING" id="55802.TBCH5v1_1889"/>
<dbReference type="EMBL" id="CP013050">
    <property type="protein sequence ID" value="ALM75796.1"/>
    <property type="molecule type" value="Genomic_DNA"/>
</dbReference>
<dbReference type="Proteomes" id="UP000066042">
    <property type="component" value="Chromosome"/>
</dbReference>
<dbReference type="PATRIC" id="fig|55802.8.peg.1870"/>
<dbReference type="RefSeq" id="WP_056934324.1">
    <property type="nucleotide sequence ID" value="NZ_CP013050.1"/>
</dbReference>
<protein>
    <submittedName>
        <fullName evidence="2">Uncharacterized protein</fullName>
    </submittedName>
</protein>
<organism evidence="2 3">
    <name type="scientific">Thermococcus barophilus</name>
    <dbReference type="NCBI Taxonomy" id="55802"/>
    <lineage>
        <taxon>Archaea</taxon>
        <taxon>Methanobacteriati</taxon>
        <taxon>Methanobacteriota</taxon>
        <taxon>Thermococci</taxon>
        <taxon>Thermococcales</taxon>
        <taxon>Thermococcaceae</taxon>
        <taxon>Thermococcus</taxon>
    </lineage>
</organism>
<evidence type="ECO:0000256" key="1">
    <source>
        <dbReference type="SAM" id="Phobius"/>
    </source>
</evidence>
<evidence type="ECO:0000313" key="3">
    <source>
        <dbReference type="Proteomes" id="UP000066042"/>
    </source>
</evidence>
<gene>
    <name evidence="2" type="ORF">TBCH5v1_1889</name>
</gene>
<feature type="transmembrane region" description="Helical" evidence="1">
    <location>
        <begin position="39"/>
        <end position="59"/>
    </location>
</feature>
<dbReference type="AlphaFoldDB" id="A0A0S1XDE0"/>
<keyword evidence="1" id="KW-0472">Membrane</keyword>
<keyword evidence="1" id="KW-1133">Transmembrane helix</keyword>